<dbReference type="InterPro" id="IPR036909">
    <property type="entry name" value="Cyt_c-like_dom_sf"/>
</dbReference>
<organism evidence="6">
    <name type="scientific">uncultured Aureispira sp</name>
    <dbReference type="NCBI Taxonomy" id="1331704"/>
    <lineage>
        <taxon>Bacteria</taxon>
        <taxon>Pseudomonadati</taxon>
        <taxon>Bacteroidota</taxon>
        <taxon>Saprospiria</taxon>
        <taxon>Saprospirales</taxon>
        <taxon>Saprospiraceae</taxon>
        <taxon>Aureispira</taxon>
        <taxon>environmental samples</taxon>
    </lineage>
</organism>
<dbReference type="InterPro" id="IPR009056">
    <property type="entry name" value="Cyt_c-like_dom"/>
</dbReference>
<evidence type="ECO:0000256" key="2">
    <source>
        <dbReference type="ARBA" id="ARBA00022723"/>
    </source>
</evidence>
<dbReference type="PANTHER" id="PTHR35008">
    <property type="entry name" value="BLL4482 PROTEIN-RELATED"/>
    <property type="match status" value="1"/>
</dbReference>
<dbReference type="Pfam" id="PF00034">
    <property type="entry name" value="Cytochrom_C"/>
    <property type="match status" value="1"/>
</dbReference>
<protein>
    <submittedName>
        <fullName evidence="6">Cytochrome c</fullName>
    </submittedName>
</protein>
<dbReference type="AlphaFoldDB" id="A0A6S6RUN6"/>
<dbReference type="InterPro" id="IPR051459">
    <property type="entry name" value="Cytochrome_c-type_DH"/>
</dbReference>
<keyword evidence="2 4" id="KW-0479">Metal-binding</keyword>
<evidence type="ECO:0000313" key="6">
    <source>
        <dbReference type="EMBL" id="CAA6800417.1"/>
    </source>
</evidence>
<keyword evidence="1 4" id="KW-0349">Heme</keyword>
<gene>
    <name evidence="6" type="ORF">HELGO_WM30301</name>
</gene>
<feature type="domain" description="Cytochrome c" evidence="5">
    <location>
        <begin position="11"/>
        <end position="100"/>
    </location>
</feature>
<sequence length="120" mass="12973">MAFSCGNSREKTYNEGAMLYEKHCENCHMSDGTGLEALYPPLAGADMLQSVGVGAACIIKNGLQGKIMVNGVEFETGMAPVVGLSSVEITNILNYIHNAWGNRREFIKLNEVEASLKACE</sequence>
<evidence type="ECO:0000256" key="3">
    <source>
        <dbReference type="ARBA" id="ARBA00023004"/>
    </source>
</evidence>
<dbReference type="EMBL" id="CACVAQ010000053">
    <property type="protein sequence ID" value="CAA6800417.1"/>
    <property type="molecule type" value="Genomic_DNA"/>
</dbReference>
<dbReference type="PANTHER" id="PTHR35008:SF8">
    <property type="entry name" value="ALCOHOL DEHYDROGENASE CYTOCHROME C SUBUNIT"/>
    <property type="match status" value="1"/>
</dbReference>
<dbReference type="GO" id="GO:0046872">
    <property type="term" value="F:metal ion binding"/>
    <property type="evidence" value="ECO:0007669"/>
    <property type="project" value="UniProtKB-KW"/>
</dbReference>
<evidence type="ECO:0000259" key="5">
    <source>
        <dbReference type="PROSITE" id="PS51007"/>
    </source>
</evidence>
<accession>A0A6S6RUN6</accession>
<keyword evidence="3 4" id="KW-0408">Iron</keyword>
<dbReference type="Gene3D" id="1.10.760.10">
    <property type="entry name" value="Cytochrome c-like domain"/>
    <property type="match status" value="1"/>
</dbReference>
<name>A0A6S6RUN6_9BACT</name>
<dbReference type="GO" id="GO:0020037">
    <property type="term" value="F:heme binding"/>
    <property type="evidence" value="ECO:0007669"/>
    <property type="project" value="InterPro"/>
</dbReference>
<dbReference type="PROSITE" id="PS51007">
    <property type="entry name" value="CYTC"/>
    <property type="match status" value="1"/>
</dbReference>
<evidence type="ECO:0000256" key="4">
    <source>
        <dbReference type="PROSITE-ProRule" id="PRU00433"/>
    </source>
</evidence>
<dbReference type="SUPFAM" id="SSF46626">
    <property type="entry name" value="Cytochrome c"/>
    <property type="match status" value="1"/>
</dbReference>
<evidence type="ECO:0000256" key="1">
    <source>
        <dbReference type="ARBA" id="ARBA00022617"/>
    </source>
</evidence>
<proteinExistence type="predicted"/>
<dbReference type="GO" id="GO:0009055">
    <property type="term" value="F:electron transfer activity"/>
    <property type="evidence" value="ECO:0007669"/>
    <property type="project" value="InterPro"/>
</dbReference>
<reference evidence="6" key="1">
    <citation type="submission" date="2020-01" db="EMBL/GenBank/DDBJ databases">
        <authorList>
            <person name="Meier V. D."/>
            <person name="Meier V D."/>
        </authorList>
    </citation>
    <scope>NUCLEOTIDE SEQUENCE</scope>
    <source>
        <strain evidence="6">HLG_WM_MAG_10</strain>
    </source>
</reference>